<reference evidence="2" key="1">
    <citation type="journal article" date="2009" name="Science">
        <title>The B73 maize genome: complexity, diversity, and dynamics.</title>
        <authorList>
            <person name="Schnable P.S."/>
            <person name="Ware D."/>
            <person name="Fulton R.S."/>
            <person name="Stein J.C."/>
            <person name="Wei F."/>
            <person name="Pasternak S."/>
            <person name="Liang C."/>
            <person name="Zhang J."/>
            <person name="Fulton L."/>
            <person name="Graves T.A."/>
            <person name="Minx P."/>
            <person name="Reily A.D."/>
            <person name="Courtney L."/>
            <person name="Kruchowski S.S."/>
            <person name="Tomlinson C."/>
            <person name="Strong C."/>
            <person name="Delehaunty K."/>
            <person name="Fronick C."/>
            <person name="Courtney B."/>
            <person name="Rock S.M."/>
            <person name="Belter E."/>
            <person name="Du F."/>
            <person name="Kim K."/>
            <person name="Abbott R.M."/>
            <person name="Cotton M."/>
            <person name="Levy A."/>
            <person name="Marchetto P."/>
            <person name="Ochoa K."/>
            <person name="Jackson S.M."/>
            <person name="Gillam B."/>
            <person name="Chen W."/>
            <person name="Yan L."/>
            <person name="Higginbotham J."/>
            <person name="Cardenas M."/>
            <person name="Waligorski J."/>
            <person name="Applebaum E."/>
            <person name="Phelps L."/>
            <person name="Falcone J."/>
            <person name="Kanchi K."/>
            <person name="Thane T."/>
            <person name="Scimone A."/>
            <person name="Thane N."/>
            <person name="Henke J."/>
            <person name="Wang T."/>
            <person name="Ruppert J."/>
            <person name="Shah N."/>
            <person name="Rotter K."/>
            <person name="Hodges J."/>
            <person name="Ingenthron E."/>
            <person name="Cordes M."/>
            <person name="Kohlberg S."/>
            <person name="Sgro J."/>
            <person name="Delgado B."/>
            <person name="Mead K."/>
            <person name="Chinwalla A."/>
            <person name="Leonard S."/>
            <person name="Crouse K."/>
            <person name="Collura K."/>
            <person name="Kudrna D."/>
            <person name="Currie J."/>
            <person name="He R."/>
            <person name="Angelova A."/>
            <person name="Rajasekar S."/>
            <person name="Mueller T."/>
            <person name="Lomeli R."/>
            <person name="Scara G."/>
            <person name="Ko A."/>
            <person name="Delaney K."/>
            <person name="Wissotski M."/>
            <person name="Lopez G."/>
            <person name="Campos D."/>
            <person name="Braidotti M."/>
            <person name="Ashley E."/>
            <person name="Golser W."/>
            <person name="Kim H."/>
            <person name="Lee S."/>
            <person name="Lin J."/>
            <person name="Dujmic Z."/>
            <person name="Kim W."/>
            <person name="Talag J."/>
            <person name="Zuccolo A."/>
            <person name="Fan C."/>
            <person name="Sebastian A."/>
            <person name="Kramer M."/>
            <person name="Spiegel L."/>
            <person name="Nascimento L."/>
            <person name="Zutavern T."/>
            <person name="Miller B."/>
            <person name="Ambroise C."/>
            <person name="Muller S."/>
            <person name="Spooner W."/>
            <person name="Narechania A."/>
            <person name="Ren L."/>
            <person name="Wei S."/>
            <person name="Kumari S."/>
            <person name="Faga B."/>
            <person name="Levy M.J."/>
            <person name="McMahan L."/>
            <person name="Van Buren P."/>
            <person name="Vaughn M.W."/>
            <person name="Ying K."/>
            <person name="Yeh C.-T."/>
            <person name="Emrich S.J."/>
            <person name="Jia Y."/>
            <person name="Kalyanaraman A."/>
            <person name="Hsia A.-P."/>
            <person name="Barbazuk W.B."/>
            <person name="Baucom R.S."/>
            <person name="Brutnell T.P."/>
            <person name="Carpita N.C."/>
            <person name="Chaparro C."/>
            <person name="Chia J.-M."/>
            <person name="Deragon J.-M."/>
            <person name="Estill J.C."/>
            <person name="Fu Y."/>
            <person name="Jeddeloh J.A."/>
            <person name="Han Y."/>
            <person name="Lee H."/>
            <person name="Li P."/>
            <person name="Lisch D.R."/>
            <person name="Liu S."/>
            <person name="Liu Z."/>
            <person name="Nagel D.H."/>
            <person name="McCann M.C."/>
            <person name="SanMiguel P."/>
            <person name="Myers A.M."/>
            <person name="Nettleton D."/>
            <person name="Nguyen J."/>
            <person name="Penning B.W."/>
            <person name="Ponnala L."/>
            <person name="Schneider K.L."/>
            <person name="Schwartz D.C."/>
            <person name="Sharma A."/>
            <person name="Soderlund C."/>
            <person name="Springer N.M."/>
            <person name="Sun Q."/>
            <person name="Wang H."/>
            <person name="Waterman M."/>
            <person name="Westerman R."/>
            <person name="Wolfgruber T.K."/>
            <person name="Yang L."/>
            <person name="Yu Y."/>
            <person name="Zhang L."/>
            <person name="Zhou S."/>
            <person name="Zhu Q."/>
            <person name="Bennetzen J.L."/>
            <person name="Dawe R.K."/>
            <person name="Jiang J."/>
            <person name="Jiang N."/>
            <person name="Presting G.G."/>
            <person name="Wessler S.R."/>
            <person name="Aluru S."/>
            <person name="Martienssen R.A."/>
            <person name="Clifton S.W."/>
            <person name="McCombie W.R."/>
            <person name="Wing R.A."/>
            <person name="Wilson R.K."/>
        </authorList>
    </citation>
    <scope>NUCLEOTIDE SEQUENCE [LARGE SCALE GENOMIC DNA]</scope>
    <source>
        <strain evidence="2">cv. B73</strain>
    </source>
</reference>
<evidence type="ECO:0000313" key="2">
    <source>
        <dbReference type="Proteomes" id="UP000007305"/>
    </source>
</evidence>
<protein>
    <submittedName>
        <fullName evidence="1">Uncharacterized protein</fullName>
    </submittedName>
</protein>
<sequence>MRRETGARGVKPSFSSVEPSKVRLFLSLVVPLVASPSPHQPQIPRSGYLRRRPLEEARRAGFSPPHGLLHTRQTDPTCDAAILGPPLMSTNPIFALKHKARHLVQSRLLQSPVAVVAIASVTTAYAVITTTDEKPRDIVVTDDFDIKRTQPASNSKKIVAEIDVLTGQNVLTGQMILISRELNLEIKLSLC</sequence>
<dbReference type="InParanoid" id="A0A804U7M0"/>
<dbReference type="Gramene" id="Zm00001eb233340_T001">
    <property type="protein sequence ID" value="Zm00001eb233340_P001"/>
    <property type="gene ID" value="Zm00001eb233340"/>
</dbReference>
<evidence type="ECO:0000313" key="1">
    <source>
        <dbReference type="EnsemblPlants" id="Zm00001eb233340_P001"/>
    </source>
</evidence>
<dbReference type="EnsemblPlants" id="Zm00001eb233340_T001">
    <property type="protein sequence ID" value="Zm00001eb233340_P001"/>
    <property type="gene ID" value="Zm00001eb233340"/>
</dbReference>
<dbReference type="Proteomes" id="UP000007305">
    <property type="component" value="Chromosome 5"/>
</dbReference>
<accession>A0A804U7M0</accession>
<reference evidence="1" key="3">
    <citation type="submission" date="2021-05" db="UniProtKB">
        <authorList>
            <consortium name="EnsemblPlants"/>
        </authorList>
    </citation>
    <scope>IDENTIFICATION</scope>
    <source>
        <strain evidence="1">cv. B73</strain>
    </source>
</reference>
<name>A0A804U7M0_MAIZE</name>
<keyword evidence="2" id="KW-1185">Reference proteome</keyword>
<organism evidence="1 2">
    <name type="scientific">Zea mays</name>
    <name type="common">Maize</name>
    <dbReference type="NCBI Taxonomy" id="4577"/>
    <lineage>
        <taxon>Eukaryota</taxon>
        <taxon>Viridiplantae</taxon>
        <taxon>Streptophyta</taxon>
        <taxon>Embryophyta</taxon>
        <taxon>Tracheophyta</taxon>
        <taxon>Spermatophyta</taxon>
        <taxon>Magnoliopsida</taxon>
        <taxon>Liliopsida</taxon>
        <taxon>Poales</taxon>
        <taxon>Poaceae</taxon>
        <taxon>PACMAD clade</taxon>
        <taxon>Panicoideae</taxon>
        <taxon>Andropogonodae</taxon>
        <taxon>Andropogoneae</taxon>
        <taxon>Tripsacinae</taxon>
        <taxon>Zea</taxon>
    </lineage>
</organism>
<reference evidence="1" key="2">
    <citation type="submission" date="2019-07" db="EMBL/GenBank/DDBJ databases">
        <authorList>
            <person name="Seetharam A."/>
            <person name="Woodhouse M."/>
            <person name="Cannon E."/>
        </authorList>
    </citation>
    <scope>NUCLEOTIDE SEQUENCE [LARGE SCALE GENOMIC DNA]</scope>
    <source>
        <strain evidence="1">cv. B73</strain>
    </source>
</reference>
<proteinExistence type="predicted"/>
<dbReference type="AlphaFoldDB" id="A0A804U7M0"/>